<dbReference type="EMBL" id="KB300908">
    <property type="protein sequence ID" value="ELU06195.1"/>
    <property type="molecule type" value="Genomic_DNA"/>
</dbReference>
<dbReference type="EMBL" id="AMQN01007554">
    <property type="status" value="NOT_ANNOTATED_CDS"/>
    <property type="molecule type" value="Genomic_DNA"/>
</dbReference>
<dbReference type="Gene3D" id="3.30.420.10">
    <property type="entry name" value="Ribonuclease H-like superfamily/Ribonuclease H"/>
    <property type="match status" value="1"/>
</dbReference>
<feature type="non-terminal residue" evidence="1">
    <location>
        <position position="1"/>
    </location>
</feature>
<dbReference type="STRING" id="283909.R7UJ20"/>
<gene>
    <name evidence="1" type="ORF">CAPTEDRAFT_136184</name>
</gene>
<dbReference type="EnsemblMetazoa" id="CapteT136184">
    <property type="protein sequence ID" value="CapteP136184"/>
    <property type="gene ID" value="CapteG136184"/>
</dbReference>
<dbReference type="GO" id="GO:0003676">
    <property type="term" value="F:nucleic acid binding"/>
    <property type="evidence" value="ECO:0007669"/>
    <property type="project" value="InterPro"/>
</dbReference>
<proteinExistence type="predicted"/>
<evidence type="ECO:0000313" key="2">
    <source>
        <dbReference type="EnsemblMetazoa" id="CapteP136184"/>
    </source>
</evidence>
<evidence type="ECO:0000313" key="1">
    <source>
        <dbReference type="EMBL" id="ELU06195.1"/>
    </source>
</evidence>
<keyword evidence="3" id="KW-1185">Reference proteome</keyword>
<dbReference type="Proteomes" id="UP000014760">
    <property type="component" value="Unassembled WGS sequence"/>
</dbReference>
<name>R7UJ20_CAPTE</name>
<reference evidence="3" key="1">
    <citation type="submission" date="2012-12" db="EMBL/GenBank/DDBJ databases">
        <authorList>
            <person name="Hellsten U."/>
            <person name="Grimwood J."/>
            <person name="Chapman J.A."/>
            <person name="Shapiro H."/>
            <person name="Aerts A."/>
            <person name="Otillar R.P."/>
            <person name="Terry A.Y."/>
            <person name="Boore J.L."/>
            <person name="Simakov O."/>
            <person name="Marletaz F."/>
            <person name="Cho S.-J."/>
            <person name="Edsinger-Gonzales E."/>
            <person name="Havlak P."/>
            <person name="Kuo D.-H."/>
            <person name="Larsson T."/>
            <person name="Lv J."/>
            <person name="Arendt D."/>
            <person name="Savage R."/>
            <person name="Osoegawa K."/>
            <person name="de Jong P."/>
            <person name="Lindberg D.R."/>
            <person name="Seaver E.C."/>
            <person name="Weisblat D.A."/>
            <person name="Putnam N.H."/>
            <person name="Grigoriev I.V."/>
            <person name="Rokhsar D.S."/>
        </authorList>
    </citation>
    <scope>NUCLEOTIDE SEQUENCE</scope>
    <source>
        <strain evidence="3">I ESC-2004</strain>
    </source>
</reference>
<dbReference type="OMA" id="ARMEYSN"/>
<sequence length="91" mass="10346">KGTSIKGAYYAKLLEKVRAAIKEKRRGLLASGQCLQQNNSPSHNRPIDVTSGRNCGFKILPHSLSRPDPSDYKPFGNLKRYYKKTSFYKQQ</sequence>
<reference evidence="1 3" key="2">
    <citation type="journal article" date="2013" name="Nature">
        <title>Insights into bilaterian evolution from three spiralian genomes.</title>
        <authorList>
            <person name="Simakov O."/>
            <person name="Marletaz F."/>
            <person name="Cho S.J."/>
            <person name="Edsinger-Gonzales E."/>
            <person name="Havlak P."/>
            <person name="Hellsten U."/>
            <person name="Kuo D.H."/>
            <person name="Larsson T."/>
            <person name="Lv J."/>
            <person name="Arendt D."/>
            <person name="Savage R."/>
            <person name="Osoegawa K."/>
            <person name="de Jong P."/>
            <person name="Grimwood J."/>
            <person name="Chapman J.A."/>
            <person name="Shapiro H."/>
            <person name="Aerts A."/>
            <person name="Otillar R.P."/>
            <person name="Terry A.Y."/>
            <person name="Boore J.L."/>
            <person name="Grigoriev I.V."/>
            <person name="Lindberg D.R."/>
            <person name="Seaver E.C."/>
            <person name="Weisblat D.A."/>
            <person name="Putnam N.H."/>
            <person name="Rokhsar D.S."/>
        </authorList>
    </citation>
    <scope>NUCLEOTIDE SEQUENCE</scope>
    <source>
        <strain evidence="1 3">I ESC-2004</strain>
    </source>
</reference>
<protein>
    <submittedName>
        <fullName evidence="1 2">Uncharacterized protein</fullName>
    </submittedName>
</protein>
<dbReference type="AlphaFoldDB" id="R7UJ20"/>
<dbReference type="OrthoDB" id="10065579at2759"/>
<dbReference type="HOGENOM" id="CLU_178182_0_0_1"/>
<organism evidence="1">
    <name type="scientific">Capitella teleta</name>
    <name type="common">Polychaete worm</name>
    <dbReference type="NCBI Taxonomy" id="283909"/>
    <lineage>
        <taxon>Eukaryota</taxon>
        <taxon>Metazoa</taxon>
        <taxon>Spiralia</taxon>
        <taxon>Lophotrochozoa</taxon>
        <taxon>Annelida</taxon>
        <taxon>Polychaeta</taxon>
        <taxon>Sedentaria</taxon>
        <taxon>Scolecida</taxon>
        <taxon>Capitellidae</taxon>
        <taxon>Capitella</taxon>
    </lineage>
</organism>
<reference evidence="2" key="3">
    <citation type="submission" date="2015-06" db="UniProtKB">
        <authorList>
            <consortium name="EnsemblMetazoa"/>
        </authorList>
    </citation>
    <scope>IDENTIFICATION</scope>
</reference>
<accession>R7UJ20</accession>
<dbReference type="InterPro" id="IPR036397">
    <property type="entry name" value="RNaseH_sf"/>
</dbReference>
<evidence type="ECO:0000313" key="3">
    <source>
        <dbReference type="Proteomes" id="UP000014760"/>
    </source>
</evidence>